<evidence type="ECO:0000256" key="1">
    <source>
        <dbReference type="SAM" id="Phobius"/>
    </source>
</evidence>
<keyword evidence="1" id="KW-1133">Transmembrane helix</keyword>
<feature type="transmembrane region" description="Helical" evidence="1">
    <location>
        <begin position="104"/>
        <end position="122"/>
    </location>
</feature>
<evidence type="ECO:0000313" key="2">
    <source>
        <dbReference type="EMBL" id="MBW4672141.1"/>
    </source>
</evidence>
<dbReference type="Proteomes" id="UP000729701">
    <property type="component" value="Unassembled WGS sequence"/>
</dbReference>
<dbReference type="AlphaFoldDB" id="A0A951QUB2"/>
<feature type="transmembrane region" description="Helical" evidence="1">
    <location>
        <begin position="63"/>
        <end position="83"/>
    </location>
</feature>
<sequence>MRWGILGFSCTPLFGAYCYNQGYKIPFVVCPIRHFTGIPCPTCGMTRSFMAIARGDFSQAVNYHLFGLVLFASFAIAIIHVSLELVTKRRITAFYCQVLGQRKFQLFGLFVFLSYYALRLYGLSQRGEI</sequence>
<name>A0A951QUB2_9CYAN</name>
<organism evidence="2 3">
    <name type="scientific">Cyanomargarita calcarea GSE-NOS-MK-12-04C</name>
    <dbReference type="NCBI Taxonomy" id="2839659"/>
    <lineage>
        <taxon>Bacteria</taxon>
        <taxon>Bacillati</taxon>
        <taxon>Cyanobacteriota</taxon>
        <taxon>Cyanophyceae</taxon>
        <taxon>Nostocales</taxon>
        <taxon>Cyanomargaritaceae</taxon>
        <taxon>Cyanomargarita</taxon>
    </lineage>
</organism>
<protein>
    <submittedName>
        <fullName evidence="2">DUF2752 domain-containing protein</fullName>
    </submittedName>
</protein>
<proteinExistence type="predicted"/>
<comment type="caution">
    <text evidence="2">The sequence shown here is derived from an EMBL/GenBank/DDBJ whole genome shotgun (WGS) entry which is preliminary data.</text>
</comment>
<gene>
    <name evidence="2" type="ORF">KME60_33130</name>
</gene>
<reference evidence="2" key="2">
    <citation type="journal article" date="2022" name="Microbiol. Resour. Announc.">
        <title>Metagenome Sequencing to Explore Phylogenomics of Terrestrial Cyanobacteria.</title>
        <authorList>
            <person name="Ward R.D."/>
            <person name="Stajich J.E."/>
            <person name="Johansen J.R."/>
            <person name="Huntemann M."/>
            <person name="Clum A."/>
            <person name="Foster B."/>
            <person name="Foster B."/>
            <person name="Roux S."/>
            <person name="Palaniappan K."/>
            <person name="Varghese N."/>
            <person name="Mukherjee S."/>
            <person name="Reddy T.B.K."/>
            <person name="Daum C."/>
            <person name="Copeland A."/>
            <person name="Chen I.A."/>
            <person name="Ivanova N.N."/>
            <person name="Kyrpides N.C."/>
            <person name="Shapiro N."/>
            <person name="Eloe-Fadrosh E.A."/>
            <person name="Pietrasiak N."/>
        </authorList>
    </citation>
    <scope>NUCLEOTIDE SEQUENCE</scope>
    <source>
        <strain evidence="2">GSE-NOS-MK-12-04C</strain>
    </source>
</reference>
<dbReference type="Pfam" id="PF10825">
    <property type="entry name" value="DUF2752"/>
    <property type="match status" value="1"/>
</dbReference>
<accession>A0A951QUB2</accession>
<reference evidence="2" key="1">
    <citation type="submission" date="2021-05" db="EMBL/GenBank/DDBJ databases">
        <authorList>
            <person name="Pietrasiak N."/>
            <person name="Ward R."/>
            <person name="Stajich J.E."/>
            <person name="Kurbessoian T."/>
        </authorList>
    </citation>
    <scope>NUCLEOTIDE SEQUENCE</scope>
    <source>
        <strain evidence="2">GSE-NOS-MK-12-04C</strain>
    </source>
</reference>
<dbReference type="EMBL" id="JAHHGZ010000064">
    <property type="protein sequence ID" value="MBW4672141.1"/>
    <property type="molecule type" value="Genomic_DNA"/>
</dbReference>
<keyword evidence="1" id="KW-0812">Transmembrane</keyword>
<keyword evidence="1" id="KW-0472">Membrane</keyword>
<evidence type="ECO:0000313" key="3">
    <source>
        <dbReference type="Proteomes" id="UP000729701"/>
    </source>
</evidence>
<dbReference type="InterPro" id="IPR021215">
    <property type="entry name" value="DUF2752"/>
</dbReference>